<dbReference type="OrthoDB" id="6105938at2759"/>
<protein>
    <submittedName>
        <fullName evidence="1">Uncharacterized protein</fullName>
    </submittedName>
</protein>
<dbReference type="RefSeq" id="XP_066068452.1">
    <property type="nucleotide sequence ID" value="XM_066212355.1"/>
</dbReference>
<reference evidence="1" key="1">
    <citation type="submission" date="2016-06" db="EMBL/GenBank/DDBJ databases">
        <authorList>
            <person name="Cuomo C."/>
            <person name="Litvintseva A."/>
            <person name="Heitman J."/>
            <person name="Chen Y."/>
            <person name="Sun S."/>
            <person name="Springer D."/>
            <person name="Dromer F."/>
            <person name="Young S."/>
            <person name="Zeng Q."/>
            <person name="Chapman S."/>
            <person name="Gujja S."/>
            <person name="Saif S."/>
            <person name="Birren B."/>
        </authorList>
    </citation>
    <scope>NUCLEOTIDE SEQUENCE</scope>
    <source>
        <strain evidence="1">CBS 7841</strain>
    </source>
</reference>
<dbReference type="EMBL" id="CP143786">
    <property type="protein sequence ID" value="WVN87752.1"/>
    <property type="molecule type" value="Genomic_DNA"/>
</dbReference>
<dbReference type="GO" id="GO:0006301">
    <property type="term" value="P:DNA damage tolerance"/>
    <property type="evidence" value="ECO:0007669"/>
    <property type="project" value="InterPro"/>
</dbReference>
<dbReference type="PROSITE" id="PS00518">
    <property type="entry name" value="ZF_RING_1"/>
    <property type="match status" value="1"/>
</dbReference>
<evidence type="ECO:0000313" key="2">
    <source>
        <dbReference type="Proteomes" id="UP000094043"/>
    </source>
</evidence>
<proteinExistence type="predicted"/>
<dbReference type="InterPro" id="IPR001841">
    <property type="entry name" value="Znf_RING"/>
</dbReference>
<dbReference type="PANTHER" id="PTHR14134:SF2">
    <property type="entry name" value="E3 UBIQUITIN-PROTEIN LIGASE RAD18"/>
    <property type="match status" value="1"/>
</dbReference>
<accession>A0A1E3IPZ2</accession>
<evidence type="ECO:0000313" key="1">
    <source>
        <dbReference type="EMBL" id="WVN87752.1"/>
    </source>
</evidence>
<dbReference type="PROSITE" id="PS50089">
    <property type="entry name" value="ZF_RING_2"/>
    <property type="match status" value="1"/>
</dbReference>
<dbReference type="GO" id="GO:0005634">
    <property type="term" value="C:nucleus"/>
    <property type="evidence" value="ECO:0007669"/>
    <property type="project" value="TreeGrafter"/>
</dbReference>
<dbReference type="GO" id="GO:0046872">
    <property type="term" value="F:metal ion binding"/>
    <property type="evidence" value="ECO:0007669"/>
    <property type="project" value="InterPro"/>
</dbReference>
<dbReference type="GO" id="GO:0061630">
    <property type="term" value="F:ubiquitin protein ligase activity"/>
    <property type="evidence" value="ECO:0007669"/>
    <property type="project" value="InterPro"/>
</dbReference>
<dbReference type="GeneID" id="91087158"/>
<dbReference type="InterPro" id="IPR039577">
    <property type="entry name" value="Rad18"/>
</dbReference>
<dbReference type="SMART" id="SM00184">
    <property type="entry name" value="RING"/>
    <property type="match status" value="1"/>
</dbReference>
<keyword evidence="2" id="KW-1185">Reference proteome</keyword>
<dbReference type="InterPro" id="IPR017907">
    <property type="entry name" value="Znf_RING_CS"/>
</dbReference>
<reference evidence="1" key="3">
    <citation type="submission" date="2024-01" db="EMBL/GenBank/DDBJ databases">
        <authorList>
            <person name="Coelho M.A."/>
            <person name="David-Palma M."/>
            <person name="Shea T."/>
            <person name="Sun S."/>
            <person name="Cuomo C.A."/>
            <person name="Heitman J."/>
        </authorList>
    </citation>
    <scope>NUCLEOTIDE SEQUENCE</scope>
    <source>
        <strain evidence="1">CBS 7841</strain>
    </source>
</reference>
<dbReference type="Pfam" id="PF00097">
    <property type="entry name" value="zf-C3HC4"/>
    <property type="match status" value="1"/>
</dbReference>
<dbReference type="SUPFAM" id="SSF57850">
    <property type="entry name" value="RING/U-box"/>
    <property type="match status" value="1"/>
</dbReference>
<dbReference type="VEuPathDB" id="FungiDB:L203_01784"/>
<sequence length="199" mass="22303">MNSDHSSSSSRSPLPVASTARVIRTFEEIKMPIVIEEIYPELECSICSHILGAPQTLVPCGHSFCGPCAWKWIESFSNPTCPHCRVKVATHRSIVPNIIVDQIIERKLQSLIDGVEKDTMLLDREEKLREWKEIQRKAKSAQRQSHPQPGSPRGLDDIVSNLINSSSHNRRASRNFAALGDPIRLVMSTASIETTEEIH</sequence>
<reference evidence="1" key="2">
    <citation type="journal article" date="2022" name="Elife">
        <title>Obligate sexual reproduction of a homothallic fungus closely related to the Cryptococcus pathogenic species complex.</title>
        <authorList>
            <person name="Passer A.R."/>
            <person name="Clancey S.A."/>
            <person name="Shea T."/>
            <person name="David-Palma M."/>
            <person name="Averette A.F."/>
            <person name="Boekhout T."/>
            <person name="Porcel B.M."/>
            <person name="Nowrousian M."/>
            <person name="Cuomo C.A."/>
            <person name="Sun S."/>
            <person name="Heitman J."/>
            <person name="Coelho M.A."/>
        </authorList>
    </citation>
    <scope>NUCLEOTIDE SEQUENCE</scope>
    <source>
        <strain evidence="1">CBS 7841</strain>
    </source>
</reference>
<dbReference type="GO" id="GO:0097505">
    <property type="term" value="C:Rad6-Rad18 complex"/>
    <property type="evidence" value="ECO:0007669"/>
    <property type="project" value="TreeGrafter"/>
</dbReference>
<dbReference type="PANTHER" id="PTHR14134">
    <property type="entry name" value="E3 UBIQUITIN-PROTEIN LIGASE RAD18"/>
    <property type="match status" value="1"/>
</dbReference>
<dbReference type="InterPro" id="IPR013083">
    <property type="entry name" value="Znf_RING/FYVE/PHD"/>
</dbReference>
<dbReference type="KEGG" id="cdep:91087158"/>
<organism evidence="1 2">
    <name type="scientific">Cryptococcus depauperatus CBS 7841</name>
    <dbReference type="NCBI Taxonomy" id="1295531"/>
    <lineage>
        <taxon>Eukaryota</taxon>
        <taxon>Fungi</taxon>
        <taxon>Dikarya</taxon>
        <taxon>Basidiomycota</taxon>
        <taxon>Agaricomycotina</taxon>
        <taxon>Tremellomycetes</taxon>
        <taxon>Tremellales</taxon>
        <taxon>Cryptococcaceae</taxon>
        <taxon>Cryptococcus</taxon>
    </lineage>
</organism>
<gene>
    <name evidence="1" type="ORF">L203_102947</name>
</gene>
<dbReference type="AlphaFoldDB" id="A0A1E3IPZ2"/>
<dbReference type="GO" id="GO:0003697">
    <property type="term" value="F:single-stranded DNA binding"/>
    <property type="evidence" value="ECO:0007669"/>
    <property type="project" value="InterPro"/>
</dbReference>
<dbReference type="Gene3D" id="3.30.40.10">
    <property type="entry name" value="Zinc/RING finger domain, C3HC4 (zinc finger)"/>
    <property type="match status" value="1"/>
</dbReference>
<dbReference type="InterPro" id="IPR018957">
    <property type="entry name" value="Znf_C3HC4_RING-type"/>
</dbReference>
<dbReference type="Proteomes" id="UP000094043">
    <property type="component" value="Chromosome 3"/>
</dbReference>
<name>A0A1E3IPZ2_9TREE</name>
<dbReference type="GO" id="GO:0006513">
    <property type="term" value="P:protein monoubiquitination"/>
    <property type="evidence" value="ECO:0007669"/>
    <property type="project" value="InterPro"/>
</dbReference>